<organism evidence="2 3">
    <name type="scientific">Sphagnurus paluster</name>
    <dbReference type="NCBI Taxonomy" id="117069"/>
    <lineage>
        <taxon>Eukaryota</taxon>
        <taxon>Fungi</taxon>
        <taxon>Dikarya</taxon>
        <taxon>Basidiomycota</taxon>
        <taxon>Agaricomycotina</taxon>
        <taxon>Agaricomycetes</taxon>
        <taxon>Agaricomycetidae</taxon>
        <taxon>Agaricales</taxon>
        <taxon>Tricholomatineae</taxon>
        <taxon>Lyophyllaceae</taxon>
        <taxon>Sphagnurus</taxon>
    </lineage>
</organism>
<accession>A0A9P7GNN7</accession>
<protein>
    <submittedName>
        <fullName evidence="2">Uncharacterized protein</fullName>
    </submittedName>
</protein>
<reference evidence="2" key="2">
    <citation type="submission" date="2021-10" db="EMBL/GenBank/DDBJ databases">
        <title>Phylogenomics reveals ancestral predisposition of the termite-cultivated fungus Termitomyces towards a domesticated lifestyle.</title>
        <authorList>
            <person name="Auxier B."/>
            <person name="Grum-Grzhimaylo A."/>
            <person name="Cardenas M.E."/>
            <person name="Lodge J.D."/>
            <person name="Laessoe T."/>
            <person name="Pedersen O."/>
            <person name="Smith M.E."/>
            <person name="Kuyper T.W."/>
            <person name="Franco-Molano E.A."/>
            <person name="Baroni T.J."/>
            <person name="Aanen D.K."/>
        </authorList>
    </citation>
    <scope>NUCLEOTIDE SEQUENCE</scope>
    <source>
        <strain evidence="2">D49</strain>
    </source>
</reference>
<name>A0A9P7GNN7_9AGAR</name>
<feature type="region of interest" description="Disordered" evidence="1">
    <location>
        <begin position="188"/>
        <end position="210"/>
    </location>
</feature>
<dbReference type="EMBL" id="JABCKI010000397">
    <property type="protein sequence ID" value="KAG5650635.1"/>
    <property type="molecule type" value="Genomic_DNA"/>
</dbReference>
<gene>
    <name evidence="2" type="ORF">H0H81_011532</name>
</gene>
<comment type="caution">
    <text evidence="2">The sequence shown here is derived from an EMBL/GenBank/DDBJ whole genome shotgun (WGS) entry which is preliminary data.</text>
</comment>
<feature type="compositionally biased region" description="Acidic residues" evidence="1">
    <location>
        <begin position="200"/>
        <end position="210"/>
    </location>
</feature>
<dbReference type="OrthoDB" id="424402at2759"/>
<sequence>MGENDPTSARVMNTGPHHIRITDSGKIKAWVAFALSFLEENEDRPIVFHTLPAKAKIDKDGNAIPETKPSSSKAKPTLAVPRLLSVVEIVKREFIKSLEAKHSPRLAGLHQYNEIGCLEQPDASTEGDRAAEIARALSGTNHVKQKQTPYMKITLSNTAMPELVDQGATYQPPMLRKLTKSAKMRMKKRARAAKQALSANDDDTVDMVPD</sequence>
<proteinExistence type="predicted"/>
<keyword evidence="3" id="KW-1185">Reference proteome</keyword>
<evidence type="ECO:0000313" key="2">
    <source>
        <dbReference type="EMBL" id="KAG5650635.1"/>
    </source>
</evidence>
<evidence type="ECO:0000313" key="3">
    <source>
        <dbReference type="Proteomes" id="UP000717328"/>
    </source>
</evidence>
<dbReference type="Proteomes" id="UP000717328">
    <property type="component" value="Unassembled WGS sequence"/>
</dbReference>
<dbReference type="AlphaFoldDB" id="A0A9P7GNN7"/>
<reference evidence="2" key="1">
    <citation type="submission" date="2021-02" db="EMBL/GenBank/DDBJ databases">
        <authorList>
            <person name="Nieuwenhuis M."/>
            <person name="Van De Peppel L.J.J."/>
        </authorList>
    </citation>
    <scope>NUCLEOTIDE SEQUENCE</scope>
    <source>
        <strain evidence="2">D49</strain>
    </source>
</reference>
<evidence type="ECO:0000256" key="1">
    <source>
        <dbReference type="SAM" id="MobiDB-lite"/>
    </source>
</evidence>